<organism evidence="2 3">
    <name type="scientific">Arthrobacter cryoconiti</name>
    <dbReference type="NCBI Taxonomy" id="748907"/>
    <lineage>
        <taxon>Bacteria</taxon>
        <taxon>Bacillati</taxon>
        <taxon>Actinomycetota</taxon>
        <taxon>Actinomycetes</taxon>
        <taxon>Micrococcales</taxon>
        <taxon>Micrococcaceae</taxon>
        <taxon>Arthrobacter</taxon>
    </lineage>
</organism>
<dbReference type="GO" id="GO:0005524">
    <property type="term" value="F:ATP binding"/>
    <property type="evidence" value="ECO:0007669"/>
    <property type="project" value="UniProtKB-KW"/>
</dbReference>
<accession>A0ABV8R5I9</accession>
<keyword evidence="2" id="KW-0547">Nucleotide-binding</keyword>
<dbReference type="Proteomes" id="UP001595773">
    <property type="component" value="Unassembled WGS sequence"/>
</dbReference>
<feature type="compositionally biased region" description="Basic and acidic residues" evidence="1">
    <location>
        <begin position="824"/>
        <end position="836"/>
    </location>
</feature>
<sequence length="843" mass="92576">MRMPATALPGNLMFTRSGTVWASFRLEPVAYGYCPPRIKKTVKAFHQALFQAFEGEALISGLTANVDPASVVEQMIEGLDIDQCPEWKEEVLATLDSLEGIQLGTRAFWLSVPLRSNTQEMIKSAIGVFQREFAEMLALPQIVPSAKEISDAQDQADLIFKLIPSVFKPRKATAAEHIWMGIHHQQRGLAHDGRVPAASAKGDVTEEIMQMGSSMPNPWLDEGGQSDEAGKKVKNPFARRFLKIASANTPSYQVLQAVSATPRGGMMFPGTEWLYMADTLGIDVDWVMRLTITGADVAKRQNAKAESTLADQYWQRTDEGITGSSSELDSYASDLADFQQALNRSDKETKVQMTAIFAVGAPTAQEAIDLADEVSKFYKGIEMILDAPLGGQEDLWWGMQVGVPTSRAVREYAQLTTGRDLAGGIPFASTELGAQKGSLLGMNISTNRQTPVLFDIEGSMLGNKSGSFAVCAELGAGKSFLLKKTTGEVVDRGGRFFVIDRSGTMEWADFGASVTDCIALEIANPEYSLDPLRVFGVYEGASMVETVFTTLLNVAPTDDMGIVLSEVLDRDYLEQQELDSLGGVLAHLKGGCLLEGAKDLGRRMDAFARKKLGKVLFDGSLPPLPLDSRGLVMCTRGTELPNAAELVNAHLFNQLSIEKIFGRSLYALLARIGQAVCFRDKEDLALFIVDEAHHITSSPEGVHVVEIFVREGRKHRTAIGLGSHDPEEDFGNEVVRGLIPVRFLMRHTDKNLAIRGLRWFGLDETDEELIDLITTEMSPMDENNKIYTGREGECLFRDSAQRYGKVQITQPARYERFQAILSTPDDHGDGRRKSPRESNGVLA</sequence>
<dbReference type="InterPro" id="IPR027417">
    <property type="entry name" value="P-loop_NTPase"/>
</dbReference>
<dbReference type="Pfam" id="PF12846">
    <property type="entry name" value="AAA_10"/>
    <property type="match status" value="1"/>
</dbReference>
<evidence type="ECO:0000313" key="3">
    <source>
        <dbReference type="Proteomes" id="UP001595773"/>
    </source>
</evidence>
<comment type="caution">
    <text evidence="2">The sequence shown here is derived from an EMBL/GenBank/DDBJ whole genome shotgun (WGS) entry which is preliminary data.</text>
</comment>
<dbReference type="SUPFAM" id="SSF52540">
    <property type="entry name" value="P-loop containing nucleoside triphosphate hydrolases"/>
    <property type="match status" value="1"/>
</dbReference>
<keyword evidence="2" id="KW-0067">ATP-binding</keyword>
<dbReference type="PANTHER" id="PTHR30121:SF6">
    <property type="entry name" value="SLR6007 PROTEIN"/>
    <property type="match status" value="1"/>
</dbReference>
<dbReference type="EMBL" id="JBHSCQ010000024">
    <property type="protein sequence ID" value="MFC4267235.1"/>
    <property type="molecule type" value="Genomic_DNA"/>
</dbReference>
<proteinExistence type="predicted"/>
<name>A0ABV8R5I9_9MICC</name>
<dbReference type="RefSeq" id="WP_230068263.1">
    <property type="nucleotide sequence ID" value="NZ_BAABLL010000017.1"/>
</dbReference>
<feature type="region of interest" description="Disordered" evidence="1">
    <location>
        <begin position="821"/>
        <end position="843"/>
    </location>
</feature>
<evidence type="ECO:0000256" key="1">
    <source>
        <dbReference type="SAM" id="MobiDB-lite"/>
    </source>
</evidence>
<dbReference type="Gene3D" id="3.40.50.300">
    <property type="entry name" value="P-loop containing nucleotide triphosphate hydrolases"/>
    <property type="match status" value="2"/>
</dbReference>
<gene>
    <name evidence="2" type="ORF">ACFOW9_16635</name>
</gene>
<protein>
    <submittedName>
        <fullName evidence="2">ATP-binding protein</fullName>
    </submittedName>
</protein>
<dbReference type="PANTHER" id="PTHR30121">
    <property type="entry name" value="UNCHARACTERIZED PROTEIN YJGR-RELATED"/>
    <property type="match status" value="1"/>
</dbReference>
<evidence type="ECO:0000313" key="2">
    <source>
        <dbReference type="EMBL" id="MFC4267235.1"/>
    </source>
</evidence>
<keyword evidence="3" id="KW-1185">Reference proteome</keyword>
<dbReference type="InterPro" id="IPR051162">
    <property type="entry name" value="T4SS_component"/>
</dbReference>
<reference evidence="3" key="1">
    <citation type="journal article" date="2019" name="Int. J. Syst. Evol. Microbiol.">
        <title>The Global Catalogue of Microorganisms (GCM) 10K type strain sequencing project: providing services to taxonomists for standard genome sequencing and annotation.</title>
        <authorList>
            <consortium name="The Broad Institute Genomics Platform"/>
            <consortium name="The Broad Institute Genome Sequencing Center for Infectious Disease"/>
            <person name="Wu L."/>
            <person name="Ma J."/>
        </authorList>
    </citation>
    <scope>NUCLEOTIDE SEQUENCE [LARGE SCALE GENOMIC DNA]</scope>
    <source>
        <strain evidence="3">CGMCC 1.10698</strain>
    </source>
</reference>